<reference evidence="3 4" key="1">
    <citation type="journal article" date="2019" name="Nat. Plants">
        <title>Stout camphor tree genome fills gaps in understanding of flowering plant genome evolution.</title>
        <authorList>
            <person name="Chaw S.M."/>
            <person name="Liu Y.C."/>
            <person name="Wu Y.W."/>
            <person name="Wang H.Y."/>
            <person name="Lin C.I."/>
            <person name="Wu C.S."/>
            <person name="Ke H.M."/>
            <person name="Chang L.Y."/>
            <person name="Hsu C.Y."/>
            <person name="Yang H.T."/>
            <person name="Sudianto E."/>
            <person name="Hsu M.H."/>
            <person name="Wu K.P."/>
            <person name="Wang L.N."/>
            <person name="Leebens-Mack J.H."/>
            <person name="Tsai I.J."/>
        </authorList>
    </citation>
    <scope>NUCLEOTIDE SEQUENCE [LARGE SCALE GENOMIC DNA]</scope>
    <source>
        <strain evidence="4">cv. Chaw 1501</strain>
        <tissue evidence="3">Young leaves</tissue>
    </source>
</reference>
<dbReference type="GO" id="GO:0003723">
    <property type="term" value="F:RNA binding"/>
    <property type="evidence" value="ECO:0007669"/>
    <property type="project" value="UniProtKB-UniRule"/>
</dbReference>
<gene>
    <name evidence="3" type="ORF">CKAN_00722100</name>
</gene>
<keyword evidence="1" id="KW-0694">RNA-binding</keyword>
<feature type="domain" description="RRM" evidence="2">
    <location>
        <begin position="375"/>
        <end position="451"/>
    </location>
</feature>
<dbReference type="FunFam" id="3.30.70.330:FF:000364">
    <property type="entry name" value="heterogeneous nuclear ribonucleoprotein 1"/>
    <property type="match status" value="1"/>
</dbReference>
<name>A0A3S4NL59_9MAGN</name>
<dbReference type="InterPro" id="IPR012677">
    <property type="entry name" value="Nucleotide-bd_a/b_plait_sf"/>
</dbReference>
<dbReference type="Pfam" id="PF00076">
    <property type="entry name" value="RRM_1"/>
    <property type="match status" value="4"/>
</dbReference>
<dbReference type="PANTHER" id="PTHR48035:SF2">
    <property type="entry name" value="RNA-BINDING REGION RNP-1 DOMAIN-CONTAINING PROTEIN"/>
    <property type="match status" value="1"/>
</dbReference>
<dbReference type="InterPro" id="IPR035979">
    <property type="entry name" value="RBD_domain_sf"/>
</dbReference>
<keyword evidence="4" id="KW-1185">Reference proteome</keyword>
<dbReference type="OrthoDB" id="1875751at2759"/>
<dbReference type="Proteomes" id="UP000283530">
    <property type="component" value="Unassembled WGS sequence"/>
</dbReference>
<sequence>MCLGSRKLVVLGIPWDVDSDELREYMSQFGDLVEAMVMKDRVSGRSRGFGYVTFSSSEDAEKVLGAQHTFKGRTLDVKVATPKEEMVPASKKSTRIFVARIPLSVTEEDFHSYFTKYGSVIDAYMPKDPVTRQHRGIGFVTYENSESVDKLMSESHELGGSTVAVDRATPKLSGHFVKKPYTYSMPHSFGYSNTNNYSRMEGAEPQANKLLSSVVYSNPDDVGFERTVGTADTSSSNVQAAVAASRRVEKKMFVGRIPVEATSEDLHAYFSQFGFVLDVYLPNDAKKVSHRGFGFVTFADEASAGRVARLRHYLFGREIAVESASPTDRMHGGVQFPANASSFSGHEQHLPSGISVVGTENFTPMTLSTTSKWGKKIFVGRIPIYATASDVRLHFSQFGHILDVYLPKDETKRSHRGFGFVTFADGASAEYASQRSHRILGQKIVLDVAAPVENEGLNTVPSSSVVANSNPLGGSVPAAHSISTQQAFEARIIQSEDTMTNRTLRIASRYRPY</sequence>
<dbReference type="InterPro" id="IPR000504">
    <property type="entry name" value="RRM_dom"/>
</dbReference>
<feature type="domain" description="RRM" evidence="2">
    <location>
        <begin position="250"/>
        <end position="326"/>
    </location>
</feature>
<proteinExistence type="predicted"/>
<dbReference type="STRING" id="337451.A0A3S4NL59"/>
<organism evidence="3 4">
    <name type="scientific">Cinnamomum micranthum f. kanehirae</name>
    <dbReference type="NCBI Taxonomy" id="337451"/>
    <lineage>
        <taxon>Eukaryota</taxon>
        <taxon>Viridiplantae</taxon>
        <taxon>Streptophyta</taxon>
        <taxon>Embryophyta</taxon>
        <taxon>Tracheophyta</taxon>
        <taxon>Spermatophyta</taxon>
        <taxon>Magnoliopsida</taxon>
        <taxon>Magnoliidae</taxon>
        <taxon>Laurales</taxon>
        <taxon>Lauraceae</taxon>
        <taxon>Cinnamomum</taxon>
    </lineage>
</organism>
<dbReference type="PROSITE" id="PS50102">
    <property type="entry name" value="RRM"/>
    <property type="match status" value="4"/>
</dbReference>
<dbReference type="EMBL" id="QPKB01000003">
    <property type="protein sequence ID" value="RWR78678.1"/>
    <property type="molecule type" value="Genomic_DNA"/>
</dbReference>
<dbReference type="SMART" id="SM00360">
    <property type="entry name" value="RRM"/>
    <property type="match status" value="4"/>
</dbReference>
<feature type="domain" description="RRM" evidence="2">
    <location>
        <begin position="6"/>
        <end position="82"/>
    </location>
</feature>
<evidence type="ECO:0000313" key="4">
    <source>
        <dbReference type="Proteomes" id="UP000283530"/>
    </source>
</evidence>
<comment type="caution">
    <text evidence="3">The sequence shown here is derived from an EMBL/GenBank/DDBJ whole genome shotgun (WGS) entry which is preliminary data.</text>
</comment>
<dbReference type="AlphaFoldDB" id="A0A3S4NL59"/>
<evidence type="ECO:0000256" key="1">
    <source>
        <dbReference type="PROSITE-ProRule" id="PRU00176"/>
    </source>
</evidence>
<dbReference type="PANTHER" id="PTHR48035">
    <property type="entry name" value="HETEROGENEOUS NUCLEAR RIBONUCLEOPROTEIN 1"/>
    <property type="match status" value="1"/>
</dbReference>
<dbReference type="Gene3D" id="3.30.70.330">
    <property type="match status" value="4"/>
</dbReference>
<accession>A0A3S4NL59</accession>
<dbReference type="InterPro" id="IPR053260">
    <property type="entry name" value="hnRNP"/>
</dbReference>
<evidence type="ECO:0000313" key="3">
    <source>
        <dbReference type="EMBL" id="RWR78678.1"/>
    </source>
</evidence>
<evidence type="ECO:0000259" key="2">
    <source>
        <dbReference type="PROSITE" id="PS50102"/>
    </source>
</evidence>
<feature type="domain" description="RRM" evidence="2">
    <location>
        <begin position="94"/>
        <end position="170"/>
    </location>
</feature>
<protein>
    <submittedName>
        <fullName evidence="3">ELAV-like protein 1 isoform X1</fullName>
    </submittedName>
</protein>
<dbReference type="SUPFAM" id="SSF54928">
    <property type="entry name" value="RNA-binding domain, RBD"/>
    <property type="match status" value="4"/>
</dbReference>